<reference evidence="1 2" key="1">
    <citation type="submission" date="2017-06" db="EMBL/GenBank/DDBJ databases">
        <title>Comparative genomic analysis of Ambrosia Fusariam Clade fungi.</title>
        <authorList>
            <person name="Stajich J.E."/>
            <person name="Carrillo J."/>
            <person name="Kijimoto T."/>
            <person name="Eskalen A."/>
            <person name="O'Donnell K."/>
            <person name="Kasson M."/>
        </authorList>
    </citation>
    <scope>NUCLEOTIDE SEQUENCE [LARGE SCALE GENOMIC DNA]</scope>
    <source>
        <strain evidence="1 2">UCR1854</strain>
    </source>
</reference>
<evidence type="ECO:0000313" key="1">
    <source>
        <dbReference type="EMBL" id="RTE69046.1"/>
    </source>
</evidence>
<comment type="caution">
    <text evidence="1">The sequence shown here is derived from an EMBL/GenBank/DDBJ whole genome shotgun (WGS) entry which is preliminary data.</text>
</comment>
<dbReference type="EMBL" id="MIKF01000647">
    <property type="protein sequence ID" value="RTE69046.1"/>
    <property type="molecule type" value="Genomic_DNA"/>
</dbReference>
<name>A0A430L035_9HYPO</name>
<evidence type="ECO:0008006" key="3">
    <source>
        <dbReference type="Google" id="ProtNLM"/>
    </source>
</evidence>
<dbReference type="AlphaFoldDB" id="A0A430L035"/>
<dbReference type="SUPFAM" id="SSF50044">
    <property type="entry name" value="SH3-domain"/>
    <property type="match status" value="1"/>
</dbReference>
<dbReference type="Proteomes" id="UP000287124">
    <property type="component" value="Unassembled WGS sequence"/>
</dbReference>
<protein>
    <recommendedName>
        <fullName evidence="3">SH3 domain-containing protein</fullName>
    </recommendedName>
</protein>
<accession>A0A430L035</accession>
<proteinExistence type="predicted"/>
<gene>
    <name evidence="1" type="ORF">BHE90_016571</name>
</gene>
<evidence type="ECO:0000313" key="2">
    <source>
        <dbReference type="Proteomes" id="UP000287124"/>
    </source>
</evidence>
<sequence>MSPPRRPRRGPSLPTRFPYWCRAIYSWGGESKHDLGFIQGDVIECLNAGDGSCVQLQRDLEKMIPGGRL</sequence>
<organism evidence="1 2">
    <name type="scientific">Fusarium euwallaceae</name>
    <dbReference type="NCBI Taxonomy" id="1147111"/>
    <lineage>
        <taxon>Eukaryota</taxon>
        <taxon>Fungi</taxon>
        <taxon>Dikarya</taxon>
        <taxon>Ascomycota</taxon>
        <taxon>Pezizomycotina</taxon>
        <taxon>Sordariomycetes</taxon>
        <taxon>Hypocreomycetidae</taxon>
        <taxon>Hypocreales</taxon>
        <taxon>Nectriaceae</taxon>
        <taxon>Fusarium</taxon>
        <taxon>Fusarium solani species complex</taxon>
    </lineage>
</organism>
<keyword evidence="2" id="KW-1185">Reference proteome</keyword>
<dbReference type="InterPro" id="IPR036028">
    <property type="entry name" value="SH3-like_dom_sf"/>
</dbReference>